<accession>E1QJG7</accession>
<dbReference type="EMBL" id="CP002085">
    <property type="protein sequence ID" value="ADK85710.1"/>
    <property type="molecule type" value="Genomic_DNA"/>
</dbReference>
<evidence type="ECO:0000259" key="1">
    <source>
        <dbReference type="Pfam" id="PF26154"/>
    </source>
</evidence>
<dbReference type="KEGG" id="dbr:Deba_2348"/>
<evidence type="ECO:0000259" key="2">
    <source>
        <dbReference type="Pfam" id="PF26159"/>
    </source>
</evidence>
<evidence type="ECO:0000313" key="3">
    <source>
        <dbReference type="EMBL" id="ADK85710.1"/>
    </source>
</evidence>
<dbReference type="eggNOG" id="ENOG5033BU4">
    <property type="taxonomic scope" value="Bacteria"/>
</dbReference>
<dbReference type="HOGENOM" id="CLU_1364343_0_0_7"/>
<dbReference type="Pfam" id="PF26159">
    <property type="entry name" value="DUF8043"/>
    <property type="match status" value="1"/>
</dbReference>
<reference evidence="3 4" key="1">
    <citation type="journal article" date="2010" name="Stand. Genomic Sci.">
        <title>Complete genome sequence of Desulfarculus baarsii type strain (2st14).</title>
        <authorList>
            <person name="Sun H."/>
            <person name="Spring S."/>
            <person name="Lapidus A."/>
            <person name="Davenport K."/>
            <person name="Del Rio T.G."/>
            <person name="Tice H."/>
            <person name="Nolan M."/>
            <person name="Copeland A."/>
            <person name="Cheng J.F."/>
            <person name="Lucas S."/>
            <person name="Tapia R."/>
            <person name="Goodwin L."/>
            <person name="Pitluck S."/>
            <person name="Ivanova N."/>
            <person name="Pagani I."/>
            <person name="Mavromatis K."/>
            <person name="Ovchinnikova G."/>
            <person name="Pati A."/>
            <person name="Chen A."/>
            <person name="Palaniappan K."/>
            <person name="Hauser L."/>
            <person name="Chang Y.J."/>
            <person name="Jeffries C.D."/>
            <person name="Detter J.C."/>
            <person name="Han C."/>
            <person name="Rohde M."/>
            <person name="Brambilla E."/>
            <person name="Goker M."/>
            <person name="Woyke T."/>
            <person name="Bristow J."/>
            <person name="Eisen J.A."/>
            <person name="Markowitz V."/>
            <person name="Hugenholtz P."/>
            <person name="Kyrpides N.C."/>
            <person name="Klenk H.P."/>
            <person name="Land M."/>
        </authorList>
    </citation>
    <scope>NUCLEOTIDE SEQUENCE [LARGE SCALE GENOMIC DNA]</scope>
    <source>
        <strain evidence="4">ATCC 33931 / DSM 2075 / LMG 7858 / VKM B-1802 / 2st14</strain>
    </source>
</reference>
<dbReference type="STRING" id="644282.Deba_2348"/>
<name>E1QJG7_DESB2</name>
<dbReference type="AlphaFoldDB" id="E1QJG7"/>
<protein>
    <submittedName>
        <fullName evidence="3">Uncharacterized protein</fullName>
    </submittedName>
</protein>
<dbReference type="OrthoDB" id="9813744at2"/>
<feature type="domain" description="DUF8042" evidence="1">
    <location>
        <begin position="80"/>
        <end position="197"/>
    </location>
</feature>
<dbReference type="Proteomes" id="UP000009047">
    <property type="component" value="Chromosome"/>
</dbReference>
<dbReference type="InterPro" id="IPR058355">
    <property type="entry name" value="DUF8042"/>
</dbReference>
<sequence length="204" mass="22936">MEIILDGKAIADELTGENLMDMLQDLAEKRLGDDLAIRELLINGSPYEEAVHGAPEEISRQAIQRLEIETISTRDLALGFLQNFPPTLATLAEAIEKVAELFRIGDEQTANEEYLQFLEALEILLETLQQSSDALGLDMERIHADGVSAQHRLERLAGLTTEMLAAQEQDDWVLLADLLQYDLKPEMNAWAKLMEQMRRMALAC</sequence>
<organism evidence="3 4">
    <name type="scientific">Desulfarculus baarsii (strain ATCC 33931 / DSM 2075 / LMG 7858 / VKM B-1802 / 2st14)</name>
    <dbReference type="NCBI Taxonomy" id="644282"/>
    <lineage>
        <taxon>Bacteria</taxon>
        <taxon>Pseudomonadati</taxon>
        <taxon>Thermodesulfobacteriota</taxon>
        <taxon>Desulfarculia</taxon>
        <taxon>Desulfarculales</taxon>
        <taxon>Desulfarculaceae</taxon>
        <taxon>Desulfarculus</taxon>
    </lineage>
</organism>
<evidence type="ECO:0000313" key="4">
    <source>
        <dbReference type="Proteomes" id="UP000009047"/>
    </source>
</evidence>
<feature type="domain" description="DUF8043" evidence="2">
    <location>
        <begin position="3"/>
        <end position="71"/>
    </location>
</feature>
<keyword evidence="4" id="KW-1185">Reference proteome</keyword>
<gene>
    <name evidence="3" type="ordered locus">Deba_2348</name>
</gene>
<dbReference type="RefSeq" id="WP_013259149.1">
    <property type="nucleotide sequence ID" value="NC_014365.1"/>
</dbReference>
<proteinExistence type="predicted"/>
<dbReference type="Pfam" id="PF26154">
    <property type="entry name" value="DUF8042"/>
    <property type="match status" value="1"/>
</dbReference>
<dbReference type="InterPro" id="IPR058356">
    <property type="entry name" value="DUF8043"/>
</dbReference>